<name>A0ABX8MNE4_9PSED</name>
<dbReference type="Pfam" id="PF00149">
    <property type="entry name" value="Metallophos"/>
    <property type="match status" value="1"/>
</dbReference>
<dbReference type="RefSeq" id="WP_068583146.1">
    <property type="nucleotide sequence ID" value="NZ_CP027706.1"/>
</dbReference>
<gene>
    <name evidence="2" type="ORF">KSS89_29815</name>
</gene>
<evidence type="ECO:0000313" key="2">
    <source>
        <dbReference type="EMBL" id="QXH40352.1"/>
    </source>
</evidence>
<dbReference type="Gene3D" id="3.60.21.10">
    <property type="match status" value="1"/>
</dbReference>
<organism evidence="2 3">
    <name type="scientific">Pseudomonas sessilinigenes</name>
    <dbReference type="NCBI Taxonomy" id="658629"/>
    <lineage>
        <taxon>Bacteria</taxon>
        <taxon>Pseudomonadati</taxon>
        <taxon>Pseudomonadota</taxon>
        <taxon>Gammaproteobacteria</taxon>
        <taxon>Pseudomonadales</taxon>
        <taxon>Pseudomonadaceae</taxon>
        <taxon>Pseudomonas</taxon>
    </lineage>
</organism>
<accession>A0ABX8MNE4</accession>
<feature type="domain" description="Calcineurin-like phosphoesterase" evidence="1">
    <location>
        <begin position="156"/>
        <end position="338"/>
    </location>
</feature>
<keyword evidence="3" id="KW-1185">Reference proteome</keyword>
<dbReference type="Proteomes" id="UP000693952">
    <property type="component" value="Chromosome"/>
</dbReference>
<dbReference type="InterPro" id="IPR029052">
    <property type="entry name" value="Metallo-depent_PP-like"/>
</dbReference>
<dbReference type="InterPro" id="IPR004843">
    <property type="entry name" value="Calcineurin-like_PHP"/>
</dbReference>
<sequence>MSLASSVEEEFGRVKARVDGLIARFDLAWKNLRNQLEPKELQAILDLVQRAHDQAQYTIAHGDLPPGQPPVPWELAHGMSVLHLGTAQPLPQSVDQLATQVLKDGSLLGCRKWELLDLKWSEALVAWIENLRDHATFGTTPALLQIPDEVLLDLAGDWGTGYFEPQSAAQRVADLITADQPHVTIHLGDVYYAGTDSDERNNLASWPMGSKASFSLNSNHEMYSGAHGYFDEIQTLFPDQQNTSYFALFNTHWLIIGLDSAYASDEMQLYMDGNLNAVQEQWLSDLMASHGQGRKIILLSHHQGLDITGKTPTALYGQVCKALGNRVPDYWYWGHLHNGIFYAPKTDPQGMGVMNGRCVGHGAIPYGDASELDGAPGVLWSETQRAGDANYPLRVFNGYARVRLLGAQITEQFVNEKGGVPWPKLKPKA</sequence>
<protein>
    <submittedName>
        <fullName evidence="2">Metallophosphoesterase</fullName>
    </submittedName>
</protein>
<reference evidence="2" key="1">
    <citation type="submission" date="2021-06" db="EMBL/GenBank/DDBJ databases">
        <title>Updating the genus Pseudomonas: Description of 43 new species and partition of the Pseudomonas putida group.</title>
        <authorList>
            <person name="Girard L."/>
            <person name="Lood C."/>
            <person name="Vandamme P."/>
            <person name="Rokni-Zadeh H."/>
            <person name="van Noort V."/>
            <person name="Hofte M."/>
            <person name="Lavigne R."/>
            <person name="De Mot R."/>
        </authorList>
    </citation>
    <scope>NUCLEOTIDE SEQUENCE</scope>
    <source>
        <strain evidence="2">CMR12a</strain>
    </source>
</reference>
<dbReference type="EMBL" id="CP077074">
    <property type="protein sequence ID" value="QXH40352.1"/>
    <property type="molecule type" value="Genomic_DNA"/>
</dbReference>
<evidence type="ECO:0000313" key="3">
    <source>
        <dbReference type="Proteomes" id="UP000693952"/>
    </source>
</evidence>
<dbReference type="SUPFAM" id="SSF56300">
    <property type="entry name" value="Metallo-dependent phosphatases"/>
    <property type="match status" value="1"/>
</dbReference>
<proteinExistence type="predicted"/>
<evidence type="ECO:0000259" key="1">
    <source>
        <dbReference type="Pfam" id="PF00149"/>
    </source>
</evidence>